<dbReference type="GeneID" id="108704011"/>
<organism evidence="14 16">
    <name type="scientific">Xenopus laevis</name>
    <name type="common">African clawed frog</name>
    <dbReference type="NCBI Taxonomy" id="8355"/>
    <lineage>
        <taxon>Eukaryota</taxon>
        <taxon>Metazoa</taxon>
        <taxon>Chordata</taxon>
        <taxon>Craniata</taxon>
        <taxon>Vertebrata</taxon>
        <taxon>Euteleostomi</taxon>
        <taxon>Amphibia</taxon>
        <taxon>Batrachia</taxon>
        <taxon>Anura</taxon>
        <taxon>Pipoidea</taxon>
        <taxon>Pipidae</taxon>
        <taxon>Xenopodinae</taxon>
        <taxon>Xenopus</taxon>
        <taxon>Xenopus</taxon>
    </lineage>
</organism>
<dbReference type="KEGG" id="xla:108704011"/>
<evidence type="ECO:0000256" key="11">
    <source>
        <dbReference type="SAM" id="Coils"/>
    </source>
</evidence>
<reference evidence="15 16" key="1">
    <citation type="submission" date="2025-04" db="UniProtKB">
        <authorList>
            <consortium name="RefSeq"/>
        </authorList>
    </citation>
    <scope>IDENTIFICATION</scope>
    <source>
        <strain evidence="15 16">J_2021</strain>
        <tissue evidence="15 16">Erythrocytes</tissue>
    </source>
</reference>
<dbReference type="FunFam" id="3.40.50.720:FF:000156">
    <property type="entry name" value="Ubiquitin-like modifier-activating enzyme ATG7"/>
    <property type="match status" value="1"/>
</dbReference>
<comment type="similarity">
    <text evidence="1 10">Belongs to the ATG7 family.</text>
</comment>
<dbReference type="GO" id="GO:0000045">
    <property type="term" value="P:autophagosome assembly"/>
    <property type="evidence" value="ECO:0000318"/>
    <property type="project" value="GO_Central"/>
</dbReference>
<evidence type="ECO:0000256" key="4">
    <source>
        <dbReference type="ARBA" id="ARBA00022490"/>
    </source>
</evidence>
<keyword evidence="14" id="KW-1185">Reference proteome</keyword>
<feature type="coiled-coil region" evidence="11">
    <location>
        <begin position="450"/>
        <end position="477"/>
    </location>
</feature>
<dbReference type="GO" id="GO:0060255">
    <property type="term" value="P:regulation of macromolecule metabolic process"/>
    <property type="evidence" value="ECO:0007669"/>
    <property type="project" value="UniProtKB-ARBA"/>
</dbReference>
<evidence type="ECO:0000256" key="5">
    <source>
        <dbReference type="ARBA" id="ARBA00022786"/>
    </source>
</evidence>
<dbReference type="InterPro" id="IPR042523">
    <property type="entry name" value="Atg7_N_2"/>
</dbReference>
<evidence type="ECO:0000259" key="13">
    <source>
        <dbReference type="Pfam" id="PF16420"/>
    </source>
</evidence>
<evidence type="ECO:0000256" key="1">
    <source>
        <dbReference type="ARBA" id="ARBA00010931"/>
    </source>
</evidence>
<comment type="subunit">
    <text evidence="10">Homodimer.</text>
</comment>
<dbReference type="GO" id="GO:0080090">
    <property type="term" value="P:regulation of primary metabolic process"/>
    <property type="evidence" value="ECO:0007669"/>
    <property type="project" value="UniProtKB-ARBA"/>
</dbReference>
<dbReference type="GO" id="GO:0019779">
    <property type="term" value="F:Atg8 activating enzyme activity"/>
    <property type="evidence" value="ECO:0000318"/>
    <property type="project" value="GO_Central"/>
</dbReference>
<dbReference type="GO" id="GO:0034727">
    <property type="term" value="P:piecemeal microautophagy of the nucleus"/>
    <property type="evidence" value="ECO:0000318"/>
    <property type="project" value="GO_Central"/>
</dbReference>
<dbReference type="GO" id="GO:0032446">
    <property type="term" value="P:protein modification by small protein conjugation"/>
    <property type="evidence" value="ECO:0000318"/>
    <property type="project" value="GO_Central"/>
</dbReference>
<dbReference type="NCBIfam" id="TIGR01381">
    <property type="entry name" value="E1_like_apg7"/>
    <property type="match status" value="1"/>
</dbReference>
<dbReference type="AlphaFoldDB" id="A0A8J1MYJ6"/>
<dbReference type="FunFam" id="3.40.140.100:FF:000001">
    <property type="entry name" value="Ubiquitin-like modifier-activating enzyme ATG7"/>
    <property type="match status" value="1"/>
</dbReference>
<evidence type="ECO:0000313" key="16">
    <source>
        <dbReference type="RefSeq" id="XP_041446954.1"/>
    </source>
</evidence>
<protein>
    <recommendedName>
        <fullName evidence="2 10">Ubiquitin-like modifier-activating enzyme ATG7</fullName>
    </recommendedName>
    <alternativeName>
        <fullName evidence="10">Autophagy-related protein 7</fullName>
    </alternativeName>
</protein>
<sequence length="705" mass="78480">MMSSENDPPSDVAAAEAAKLQFVPFTSALDAGFWHELTQKKLNEYRLDETPKEIKGYYYNGDPSGLPTRLTLEFSAFDVNTPTPGRCCPALGSLYNTNTLESFKSCDKKALLDGAANEIWEAIRSGAAIEDPTLLTKFLLLTFSDLKRYRFYYWFCFPALCLQEGIRLLQPPTSLAERFSEVQVGALQRSYDELWHKQGTPPQPYFLVKYTDTSCSVAPLRDFTKFYSNTEKVTLGLCDPCTLPQYPGWPLRNLLLLVSYHWGGRVREVEVLCFRDRTLQGERDVTHSLMFHIQLPEMSPNQERPKAVGWEKNQKGQMGPRMVNLSECMDPKRLAESSVDLNLKLMRWRLVPTLDLDKVINTKCLLLGAGTLGCNVARALMGWGVRHITFVDNAKISYSNPVRQPLYDFSDCLGGGDPKAHVAAAKLDKIFPGVNSRGFNMSIPMPGHPVHFSKETVEQAQTDVKKLEDLIAEHDVVFLLMDTRESRWLPTVIAASQKKLVINAALGFDTFVVMRHGLKKPTKDNAGAEGANSSDLLGSSLFSNIPGHRLGCYFCNDVVAPGDSTRDRTLDQQCTVSRPGLAMIAGALAVELMVSVIQHPEGGYAVASSSDDRMNEPPTSLGLVPHQIRGFLSRFDNVLPVSLAFDKCTACSPKVIDQYETDGFQFLAKAFNSSHSFLEDLTGLTLLHQETQAAEIWDMSDDEVV</sequence>
<dbReference type="GO" id="GO:0048511">
    <property type="term" value="P:rhythmic process"/>
    <property type="evidence" value="ECO:0007669"/>
    <property type="project" value="UniProtKB-KW"/>
</dbReference>
<evidence type="ECO:0000259" key="12">
    <source>
        <dbReference type="Pfam" id="PF00899"/>
    </source>
</evidence>
<dbReference type="CTD" id="108704011"/>
<feature type="domain" description="Ubiquitin-like modifier-activating enzyme Atg7 N-terminal" evidence="13">
    <location>
        <begin position="20"/>
        <end position="329"/>
    </location>
</feature>
<dbReference type="PANTHER" id="PTHR10953">
    <property type="entry name" value="UBIQUITIN-ACTIVATING ENZYME E1"/>
    <property type="match status" value="1"/>
</dbReference>
<dbReference type="GO" id="GO:0009896">
    <property type="term" value="P:positive regulation of catabolic process"/>
    <property type="evidence" value="ECO:0007669"/>
    <property type="project" value="UniProtKB-ARBA"/>
</dbReference>
<keyword evidence="6 10" id="KW-0653">Protein transport</keyword>
<evidence type="ECO:0000256" key="2">
    <source>
        <dbReference type="ARBA" id="ARBA00017647"/>
    </source>
</evidence>
<keyword evidence="4 10" id="KW-0963">Cytoplasm</keyword>
<dbReference type="GO" id="GO:0019778">
    <property type="term" value="F:Atg12 activating enzyme activity"/>
    <property type="evidence" value="ECO:0000318"/>
    <property type="project" value="GO_Central"/>
</dbReference>
<dbReference type="GO" id="GO:0005737">
    <property type="term" value="C:cytoplasm"/>
    <property type="evidence" value="ECO:0000318"/>
    <property type="project" value="GO_Central"/>
</dbReference>
<feature type="active site" description="Glycyl thioester intermediate" evidence="9">
    <location>
        <position position="574"/>
    </location>
</feature>
<dbReference type="Gene3D" id="3.40.50.720">
    <property type="entry name" value="NAD(P)-binding Rossmann-like Domain"/>
    <property type="match status" value="1"/>
</dbReference>
<accession>A0A8J1MYJ6</accession>
<comment type="function">
    <text evidence="10">E1-like activating enzyme involved in the 2 ubiquitin-like systems required for cytoplasm to vacuole transport (Cvt) and autophagy. Activates ATG12 for its conjugation with ATG5 as well as the ATG8 family proteins for their conjugation with phosphatidylethanolamine. Both systems are needed for the ATG8 association to Cvt vesicles and autophagosomes membranes. Required for autophagic death induced by caspase-8 inhibition. Required for mitophagy which contributes to regulate mitochondrial quantity and quality by eliminating the mitochondria to a basal level to fulfill cellular energy requirements and preventing excess ROS production. Modulates p53/TP53 activity to regulate cell cycle and survival during metabolic stress.</text>
</comment>
<feature type="domain" description="THIF-type NAD/FAD binding fold" evidence="12">
    <location>
        <begin position="346"/>
        <end position="602"/>
    </location>
</feature>
<proteinExistence type="inferred from homology"/>
<evidence type="ECO:0000256" key="8">
    <source>
        <dbReference type="ARBA" id="ARBA00023108"/>
    </source>
</evidence>
<dbReference type="RefSeq" id="XP_041446954.1">
    <property type="nucleotide sequence ID" value="XM_041591020.1"/>
</dbReference>
<evidence type="ECO:0000313" key="15">
    <source>
        <dbReference type="RefSeq" id="XP_041446953.1"/>
    </source>
</evidence>
<dbReference type="InterPro" id="IPR035985">
    <property type="entry name" value="Ubiquitin-activating_enz"/>
</dbReference>
<evidence type="ECO:0000256" key="10">
    <source>
        <dbReference type="RuleBase" id="RU366022"/>
    </source>
</evidence>
<dbReference type="InterPro" id="IPR032197">
    <property type="entry name" value="Atg7_N"/>
</dbReference>
<dbReference type="Pfam" id="PF00899">
    <property type="entry name" value="ThiF"/>
    <property type="match status" value="1"/>
</dbReference>
<dbReference type="InterPro" id="IPR006285">
    <property type="entry name" value="Atg7"/>
</dbReference>
<keyword evidence="5 10" id="KW-0833">Ubl conjugation pathway</keyword>
<evidence type="ECO:0000256" key="3">
    <source>
        <dbReference type="ARBA" id="ARBA00022448"/>
    </source>
</evidence>
<dbReference type="SUPFAM" id="SSF69572">
    <property type="entry name" value="Activating enzymes of the ubiquitin-like proteins"/>
    <property type="match status" value="1"/>
</dbReference>
<dbReference type="GO" id="GO:0015031">
    <property type="term" value="P:protein transport"/>
    <property type="evidence" value="ECO:0007669"/>
    <property type="project" value="UniProtKB-UniRule"/>
</dbReference>
<evidence type="ECO:0000256" key="9">
    <source>
        <dbReference type="PIRSR" id="PIRSR606285-1"/>
    </source>
</evidence>
<keyword evidence="3 10" id="KW-0813">Transport</keyword>
<gene>
    <name evidence="15 16" type="primary">LOC108704011</name>
</gene>
<dbReference type="OrthoDB" id="338614at2759"/>
<dbReference type="Gene3D" id="3.40.140.100">
    <property type="entry name" value="Ubiquitin-like modifier-activating enzyme ATG7 C-terminal domain"/>
    <property type="match status" value="1"/>
</dbReference>
<evidence type="ECO:0000256" key="7">
    <source>
        <dbReference type="ARBA" id="ARBA00023006"/>
    </source>
</evidence>
<dbReference type="Gene3D" id="3.40.140.70">
    <property type="entry name" value="Ubiquitin-like modifier-activating enzyme ATG7 N-terminal domain"/>
    <property type="match status" value="1"/>
</dbReference>
<dbReference type="Proteomes" id="UP000186698">
    <property type="component" value="Chromosome 4L"/>
</dbReference>
<dbReference type="GO" id="GO:0000423">
    <property type="term" value="P:mitophagy"/>
    <property type="evidence" value="ECO:0000318"/>
    <property type="project" value="GO_Central"/>
</dbReference>
<evidence type="ECO:0000256" key="6">
    <source>
        <dbReference type="ARBA" id="ARBA00022927"/>
    </source>
</evidence>
<evidence type="ECO:0000313" key="14">
    <source>
        <dbReference type="Proteomes" id="UP000186698"/>
    </source>
</evidence>
<dbReference type="InterPro" id="IPR042522">
    <property type="entry name" value="Atg7_N_1"/>
</dbReference>
<dbReference type="InterPro" id="IPR045886">
    <property type="entry name" value="ThiF/MoeB/HesA"/>
</dbReference>
<dbReference type="Pfam" id="PF16420">
    <property type="entry name" value="ATG7_N"/>
    <property type="match status" value="1"/>
</dbReference>
<comment type="subcellular location">
    <subcellularLocation>
        <location evidence="10">Cytoplasm</location>
    </subcellularLocation>
    <subcellularLocation>
        <location evidence="10">Preautophagosomal structure</location>
    </subcellularLocation>
</comment>
<dbReference type="RefSeq" id="XP_041446953.1">
    <property type="nucleotide sequence ID" value="XM_041591019.1"/>
</dbReference>
<dbReference type="GO" id="GO:0000407">
    <property type="term" value="C:phagophore assembly site"/>
    <property type="evidence" value="ECO:0000318"/>
    <property type="project" value="GO_Central"/>
</dbReference>
<keyword evidence="8" id="KW-0090">Biological rhythms</keyword>
<dbReference type="GO" id="GO:0006995">
    <property type="term" value="P:cellular response to nitrogen starvation"/>
    <property type="evidence" value="ECO:0000318"/>
    <property type="project" value="GO_Central"/>
</dbReference>
<dbReference type="CDD" id="cd01486">
    <property type="entry name" value="Apg7"/>
    <property type="match status" value="1"/>
</dbReference>
<dbReference type="PANTHER" id="PTHR10953:SF3">
    <property type="entry name" value="UBIQUITIN-LIKE MODIFIER-ACTIVATING ENZYME ATG7"/>
    <property type="match status" value="1"/>
</dbReference>
<dbReference type="InterPro" id="IPR000594">
    <property type="entry name" value="ThiF_NAD_FAD-bd"/>
</dbReference>
<dbReference type="FunFam" id="3.40.140.70:FF:000001">
    <property type="entry name" value="Ubiquitin-like modifier-activating enzyme atg7"/>
    <property type="match status" value="1"/>
</dbReference>
<name>A0A8J1MYJ6_XENLA</name>
<keyword evidence="11" id="KW-0175">Coiled coil</keyword>
<dbReference type="GO" id="GO:0042981">
    <property type="term" value="P:regulation of apoptotic process"/>
    <property type="evidence" value="ECO:0007669"/>
    <property type="project" value="UniProtKB-ARBA"/>
</dbReference>
<keyword evidence="7 10" id="KW-0072">Autophagy</keyword>